<proteinExistence type="predicted"/>
<reference evidence="5" key="2">
    <citation type="journal article" date="2018" name="Plant J.">
        <title>The Sorghum bicolor reference genome: improved assembly, gene annotations, a transcriptome atlas, and signatures of genome organization.</title>
        <authorList>
            <person name="McCormick R.F."/>
            <person name="Truong S.K."/>
            <person name="Sreedasyam A."/>
            <person name="Jenkins J."/>
            <person name="Shu S."/>
            <person name="Sims D."/>
            <person name="Kennedy M."/>
            <person name="Amirebrahimi M."/>
            <person name="Weers B.D."/>
            <person name="McKinley B."/>
            <person name="Mattison A."/>
            <person name="Morishige D.T."/>
            <person name="Grimwood J."/>
            <person name="Schmutz J."/>
            <person name="Mullet J.E."/>
        </authorList>
    </citation>
    <scope>NUCLEOTIDE SEQUENCE [LARGE SCALE GENOMIC DNA]</scope>
    <source>
        <strain evidence="5">cv. BTx623</strain>
    </source>
</reference>
<dbReference type="InterPro" id="IPR011989">
    <property type="entry name" value="ARM-like"/>
</dbReference>
<evidence type="ECO:0000256" key="1">
    <source>
        <dbReference type="SAM" id="MobiDB-lite"/>
    </source>
</evidence>
<dbReference type="Proteomes" id="UP000000768">
    <property type="component" value="Chromosome 3"/>
</dbReference>
<evidence type="ECO:0000313" key="5">
    <source>
        <dbReference type="Proteomes" id="UP000000768"/>
    </source>
</evidence>
<dbReference type="Gene3D" id="1.25.10.10">
    <property type="entry name" value="Leucine-rich Repeat Variant"/>
    <property type="match status" value="2"/>
</dbReference>
<sequence length="1194" mass="135690">MQEIEDENSTIGESQRLHALNDDDDLCFGVQSLLKSSTSMDAVISLPSVVTDIAAFTANSLKELQMKENGQREVDGGRLDTLMGVSLKLLSKKYPSEIQWHGVKILLHLLRFWWNEFSITECGNRVVGSKRTVATLVAEVAWRHGISELHDLIPHLVSLSAKGACEAELVCFILGSMSNVGITCDALFEVGGRSEMFLHGLGEFLPQILPLLCSLLDKHARDYFTEMSNQHMEVANQHECTVKAALDAAHAYAEWTPVTDLTKYGLIERCGSLLCSNIFRTQALQFFKSMLQSKRPVGLAVAEYDVTVSNVFPILISISEDPLKFIEPERQCWKALYPSLGYHTVHAKALYKHLESLESIPATPEYPSKSDDGLLPCSSLVPVSPEVDNISCPSDMEDIIEGYHLVEEHNMLSEAFICVASCPRVENNTELLSCILFPLSKIWNQPEWEISLMHYFGDNRFRTSVHSIAVFFEKELQKCMSQKSNGIGKMGNPSYASLTTLLPLILPQLLKLLQYVHSLWTDEVASDLSEEIEEAKFVMCSGDSSSLENEIRVWLQNIRETGYVCCLCYIEHLQLEVTSNSILGYMVIGSCSYLEGAFDNVLDSTFVCGALMKNLESMEFRHLTWFIKYTIIPLVKNCPSGLWPTWIDMLLKPVFHYCDYTLYSSWCHLLYKNTVQVPDNFGDISISKEEADELGMDLIFKLTREVSNLLAAMALPKLNGGIAHEHTSTMHKATSEDLESVFSTSLVGYLLYNDDLSDSILRFIAYIFGYWTDGVARITAASFCHNLIRVATVMHSDKLISFVKDDIIPNVIRCLALEPGLDRDSESNHMRCDTDSGSDNKSARSGSDILTDLCYDACRCTQDQGLLEEGTCDVSNAETFRKWLSNEVEAARCKNKSVDELEETSDEPEELPWIWEIEEEFIGYLPTYTGILHGLDVYVDNIKPFQADSVDFLEHLQPFAQNYINKMNSAFNYYEAKEQAKLHLEFDTELASGTLDEYVRKVRSSKGGFLNNTLDNDIIGGHFQNLDCKLREKSLERRDQLFEEEDRLCLYVKHMENIIGNEQLINRLQSLIDELDAEHFFLVDDDIEWGKKRFSDLIDKFEEDVFAGLHLPKCYVIRGIMDLRQMLCMKDRTLIDAFTAVVGGQSERWMKSRDLFWMDTRYYEHDHYSVIKDPLRKIWMKKHGQQIQHGTGNE</sequence>
<dbReference type="FunCoup" id="A0A1W0W0M3">
    <property type="interactions" value="159"/>
</dbReference>
<dbReference type="InterPro" id="IPR045065">
    <property type="entry name" value="XPO1/5"/>
</dbReference>
<dbReference type="GO" id="GO:0000055">
    <property type="term" value="P:ribosomal large subunit export from nucleus"/>
    <property type="evidence" value="ECO:0000318"/>
    <property type="project" value="GO_Central"/>
</dbReference>
<feature type="domain" description="Exportin-1/Importin-beta-like" evidence="2">
    <location>
        <begin position="133"/>
        <end position="286"/>
    </location>
</feature>
<dbReference type="Pfam" id="PF19273">
    <property type="entry name" value="Exportin-5"/>
    <property type="match status" value="1"/>
</dbReference>
<dbReference type="InterPro" id="IPR045478">
    <property type="entry name" value="Exportin-5_C"/>
</dbReference>
<dbReference type="STRING" id="4558.A0A1W0W0M3"/>
<dbReference type="AlphaFoldDB" id="A0A1W0W0M3"/>
<feature type="compositionally biased region" description="Basic and acidic residues" evidence="1">
    <location>
        <begin position="824"/>
        <end position="834"/>
    </location>
</feature>
<dbReference type="GO" id="GO:0000056">
    <property type="term" value="P:ribosomal small subunit export from nucleus"/>
    <property type="evidence" value="ECO:0000318"/>
    <property type="project" value="GO_Central"/>
</dbReference>
<dbReference type="InterPro" id="IPR013598">
    <property type="entry name" value="Exportin-1/Importin-b-like"/>
</dbReference>
<dbReference type="ExpressionAtlas" id="A0A1W0W0M3">
    <property type="expression patterns" value="baseline and differential"/>
</dbReference>
<dbReference type="PANTHER" id="PTHR11223:SF7">
    <property type="entry name" value="EXPRESSED PROTEIN"/>
    <property type="match status" value="1"/>
</dbReference>
<dbReference type="GO" id="GO:0006611">
    <property type="term" value="P:protein export from nucleus"/>
    <property type="evidence" value="ECO:0007669"/>
    <property type="project" value="InterPro"/>
</dbReference>
<dbReference type="GO" id="GO:0005049">
    <property type="term" value="F:nuclear export signal receptor activity"/>
    <property type="evidence" value="ECO:0000318"/>
    <property type="project" value="GO_Central"/>
</dbReference>
<keyword evidence="5" id="KW-1185">Reference proteome</keyword>
<dbReference type="PANTHER" id="PTHR11223">
    <property type="entry name" value="EXPORTIN 1/5"/>
    <property type="match status" value="1"/>
</dbReference>
<feature type="domain" description="Exportin-5 C-terminal" evidence="3">
    <location>
        <begin position="406"/>
        <end position="818"/>
    </location>
</feature>
<dbReference type="GO" id="GO:0005737">
    <property type="term" value="C:cytoplasm"/>
    <property type="evidence" value="ECO:0000318"/>
    <property type="project" value="GO_Central"/>
</dbReference>
<dbReference type="Pfam" id="PF08389">
    <property type="entry name" value="Xpo1"/>
    <property type="match status" value="1"/>
</dbReference>
<organism evidence="4 5">
    <name type="scientific">Sorghum bicolor</name>
    <name type="common">Sorghum</name>
    <name type="synonym">Sorghum vulgare</name>
    <dbReference type="NCBI Taxonomy" id="4558"/>
    <lineage>
        <taxon>Eukaryota</taxon>
        <taxon>Viridiplantae</taxon>
        <taxon>Streptophyta</taxon>
        <taxon>Embryophyta</taxon>
        <taxon>Tracheophyta</taxon>
        <taxon>Spermatophyta</taxon>
        <taxon>Magnoliopsida</taxon>
        <taxon>Liliopsida</taxon>
        <taxon>Poales</taxon>
        <taxon>Poaceae</taxon>
        <taxon>PACMAD clade</taxon>
        <taxon>Panicoideae</taxon>
        <taxon>Andropogonodae</taxon>
        <taxon>Andropogoneae</taxon>
        <taxon>Sorghinae</taxon>
        <taxon>Sorghum</taxon>
    </lineage>
</organism>
<evidence type="ECO:0000313" key="4">
    <source>
        <dbReference type="EMBL" id="OQU87913.1"/>
    </source>
</evidence>
<feature type="compositionally biased region" description="Polar residues" evidence="1">
    <location>
        <begin position="835"/>
        <end position="844"/>
    </location>
</feature>
<dbReference type="EMBL" id="CM000762">
    <property type="protein sequence ID" value="OQU87913.1"/>
    <property type="molecule type" value="Genomic_DNA"/>
</dbReference>
<evidence type="ECO:0000259" key="3">
    <source>
        <dbReference type="Pfam" id="PF19273"/>
    </source>
</evidence>
<gene>
    <name evidence="4" type="ORF">SORBI_3003G366850</name>
</gene>
<reference evidence="4 5" key="1">
    <citation type="journal article" date="2009" name="Nature">
        <title>The Sorghum bicolor genome and the diversification of grasses.</title>
        <authorList>
            <person name="Paterson A.H."/>
            <person name="Bowers J.E."/>
            <person name="Bruggmann R."/>
            <person name="Dubchak I."/>
            <person name="Grimwood J."/>
            <person name="Gundlach H."/>
            <person name="Haberer G."/>
            <person name="Hellsten U."/>
            <person name="Mitros T."/>
            <person name="Poliakov A."/>
            <person name="Schmutz J."/>
            <person name="Spannagl M."/>
            <person name="Tang H."/>
            <person name="Wang X."/>
            <person name="Wicker T."/>
            <person name="Bharti A.K."/>
            <person name="Chapman J."/>
            <person name="Feltus F.A."/>
            <person name="Gowik U."/>
            <person name="Grigoriev I.V."/>
            <person name="Lyons E."/>
            <person name="Maher C.A."/>
            <person name="Martis M."/>
            <person name="Narechania A."/>
            <person name="Otillar R.P."/>
            <person name="Penning B.W."/>
            <person name="Salamov A.A."/>
            <person name="Wang Y."/>
            <person name="Zhang L."/>
            <person name="Carpita N.C."/>
            <person name="Freeling M."/>
            <person name="Gingle A.R."/>
            <person name="Hash C.T."/>
            <person name="Keller B."/>
            <person name="Klein P."/>
            <person name="Kresovich S."/>
            <person name="McCann M.C."/>
            <person name="Ming R."/>
            <person name="Peterson D.G."/>
            <person name="Mehboob-ur-Rahman"/>
            <person name="Ware D."/>
            <person name="Westhoff P."/>
            <person name="Mayer K.F."/>
            <person name="Messing J."/>
            <person name="Rokhsar D.S."/>
        </authorList>
    </citation>
    <scope>NUCLEOTIDE SEQUENCE [LARGE SCALE GENOMIC DNA]</scope>
    <source>
        <strain evidence="5">cv. BTx623</strain>
    </source>
</reference>
<protein>
    <submittedName>
        <fullName evidence="4">Uncharacterized protein</fullName>
    </submittedName>
</protein>
<evidence type="ECO:0000259" key="2">
    <source>
        <dbReference type="Pfam" id="PF08389"/>
    </source>
</evidence>
<dbReference type="Gramene" id="OQU87913">
    <property type="protein sequence ID" value="OQU87913"/>
    <property type="gene ID" value="SORBI_3003G366850"/>
</dbReference>
<accession>A0A1W0W0M3</accession>
<feature type="region of interest" description="Disordered" evidence="1">
    <location>
        <begin position="824"/>
        <end position="844"/>
    </location>
</feature>
<dbReference type="GO" id="GO:0005634">
    <property type="term" value="C:nucleus"/>
    <property type="evidence" value="ECO:0000318"/>
    <property type="project" value="GO_Central"/>
</dbReference>
<dbReference type="InParanoid" id="A0A1W0W0M3"/>
<name>A0A1W0W0M3_SORBI</name>